<feature type="binding site" evidence="12">
    <location>
        <position position="78"/>
    </location>
    <ligand>
        <name>Na(+)</name>
        <dbReference type="ChEBI" id="CHEBI:29101"/>
        <note>structural</note>
    </ligand>
</feature>
<keyword evidence="9 12" id="KW-0407">Ion channel</keyword>
<evidence type="ECO:0000256" key="5">
    <source>
        <dbReference type="ARBA" id="ARBA00022989"/>
    </source>
</evidence>
<evidence type="ECO:0000256" key="8">
    <source>
        <dbReference type="ARBA" id="ARBA00023136"/>
    </source>
</evidence>
<keyword evidence="14" id="KW-1185">Reference proteome</keyword>
<organism evidence="13 14">
    <name type="scientific">Thiohalospira halophila DSM 15071</name>
    <dbReference type="NCBI Taxonomy" id="1123397"/>
    <lineage>
        <taxon>Bacteria</taxon>
        <taxon>Pseudomonadati</taxon>
        <taxon>Pseudomonadota</taxon>
        <taxon>Gammaproteobacteria</taxon>
        <taxon>Thiohalospirales</taxon>
        <taxon>Thiohalospiraceae</taxon>
        <taxon>Thiohalospira</taxon>
    </lineage>
</organism>
<dbReference type="HAMAP" id="MF_00454">
    <property type="entry name" value="FluC"/>
    <property type="match status" value="1"/>
</dbReference>
<dbReference type="GO" id="GO:0062054">
    <property type="term" value="F:fluoride channel activity"/>
    <property type="evidence" value="ECO:0007669"/>
    <property type="project" value="UniProtKB-UniRule"/>
</dbReference>
<keyword evidence="12" id="KW-0813">Transport</keyword>
<feature type="transmembrane region" description="Helical" evidence="12">
    <location>
        <begin position="67"/>
        <end position="85"/>
    </location>
</feature>
<evidence type="ECO:0000256" key="1">
    <source>
        <dbReference type="ARBA" id="ARBA00004651"/>
    </source>
</evidence>
<evidence type="ECO:0000256" key="9">
    <source>
        <dbReference type="ARBA" id="ARBA00023303"/>
    </source>
</evidence>
<evidence type="ECO:0000256" key="12">
    <source>
        <dbReference type="HAMAP-Rule" id="MF_00454"/>
    </source>
</evidence>
<name>A0A1I1P6T2_9GAMM</name>
<feature type="transmembrane region" description="Helical" evidence="12">
    <location>
        <begin position="97"/>
        <end position="120"/>
    </location>
</feature>
<dbReference type="RefSeq" id="WP_093427159.1">
    <property type="nucleotide sequence ID" value="NZ_FOMJ01000001.1"/>
</dbReference>
<accession>A0A1I1P6T2</accession>
<evidence type="ECO:0000256" key="3">
    <source>
        <dbReference type="ARBA" id="ARBA00022519"/>
    </source>
</evidence>
<keyword evidence="4 12" id="KW-0812">Transmembrane</keyword>
<evidence type="ECO:0000256" key="10">
    <source>
        <dbReference type="ARBA" id="ARBA00035120"/>
    </source>
</evidence>
<dbReference type="GO" id="GO:0005886">
    <property type="term" value="C:plasma membrane"/>
    <property type="evidence" value="ECO:0007669"/>
    <property type="project" value="UniProtKB-SubCell"/>
</dbReference>
<evidence type="ECO:0000256" key="7">
    <source>
        <dbReference type="ARBA" id="ARBA00023065"/>
    </source>
</evidence>
<evidence type="ECO:0000256" key="6">
    <source>
        <dbReference type="ARBA" id="ARBA00023053"/>
    </source>
</evidence>
<comment type="subcellular location">
    <subcellularLocation>
        <location evidence="1 12">Cell membrane</location>
        <topology evidence="1 12">Multi-pass membrane protein</topology>
    </subcellularLocation>
</comment>
<dbReference type="Pfam" id="PF02537">
    <property type="entry name" value="CRCB"/>
    <property type="match status" value="1"/>
</dbReference>
<comment type="function">
    <text evidence="12">Fluoride-specific ion channel. Important for reducing fluoride concentration in the cell, thus reducing its toxicity.</text>
</comment>
<dbReference type="STRING" id="1123397.SAMN05660831_00509"/>
<dbReference type="OrthoDB" id="9806299at2"/>
<evidence type="ECO:0000313" key="14">
    <source>
        <dbReference type="Proteomes" id="UP000198611"/>
    </source>
</evidence>
<evidence type="ECO:0000313" key="13">
    <source>
        <dbReference type="EMBL" id="SFD02703.1"/>
    </source>
</evidence>
<sequence>MSPWLAVAAGGAAGAVLRFWGGQAVHYALGHGFPWGTLAVNVTGSLLMGLGYVWLHEVGNLDPAWRLALLTGLLGSFTTFSTFSLESLRLLETGQPGAAAASVLANVVLCLGAAGIGLWLGRAFS</sequence>
<proteinExistence type="inferred from homology"/>
<keyword evidence="7 12" id="KW-0406">Ion transport</keyword>
<feature type="transmembrane region" description="Helical" evidence="12">
    <location>
        <begin position="34"/>
        <end position="55"/>
    </location>
</feature>
<comment type="catalytic activity">
    <reaction evidence="11">
        <text>fluoride(in) = fluoride(out)</text>
        <dbReference type="Rhea" id="RHEA:76159"/>
        <dbReference type="ChEBI" id="CHEBI:17051"/>
    </reaction>
    <physiologicalReaction direction="left-to-right" evidence="11">
        <dbReference type="Rhea" id="RHEA:76160"/>
    </physiologicalReaction>
</comment>
<gene>
    <name evidence="12" type="primary">fluC</name>
    <name evidence="12" type="synonym">crcB</name>
    <name evidence="13" type="ORF">SAMN05660831_00509</name>
</gene>
<evidence type="ECO:0000256" key="11">
    <source>
        <dbReference type="ARBA" id="ARBA00035585"/>
    </source>
</evidence>
<evidence type="ECO:0000256" key="4">
    <source>
        <dbReference type="ARBA" id="ARBA00022692"/>
    </source>
</evidence>
<feature type="binding site" evidence="12">
    <location>
        <position position="75"/>
    </location>
    <ligand>
        <name>Na(+)</name>
        <dbReference type="ChEBI" id="CHEBI:29101"/>
        <note>structural</note>
    </ligand>
</feature>
<keyword evidence="8 12" id="KW-0472">Membrane</keyword>
<keyword evidence="3" id="KW-0997">Cell inner membrane</keyword>
<keyword evidence="2 12" id="KW-1003">Cell membrane</keyword>
<keyword evidence="6 12" id="KW-0915">Sodium</keyword>
<reference evidence="13 14" key="1">
    <citation type="submission" date="2016-10" db="EMBL/GenBank/DDBJ databases">
        <authorList>
            <person name="de Groot N.N."/>
        </authorList>
    </citation>
    <scope>NUCLEOTIDE SEQUENCE [LARGE SCALE GENOMIC DNA]</scope>
    <source>
        <strain evidence="13 14">HL3</strain>
    </source>
</reference>
<dbReference type="GO" id="GO:0140114">
    <property type="term" value="P:cellular detoxification of fluoride"/>
    <property type="evidence" value="ECO:0007669"/>
    <property type="project" value="UniProtKB-UniRule"/>
</dbReference>
<dbReference type="AlphaFoldDB" id="A0A1I1P6T2"/>
<dbReference type="PANTHER" id="PTHR28259:SF1">
    <property type="entry name" value="FLUORIDE EXPORT PROTEIN 1-RELATED"/>
    <property type="match status" value="1"/>
</dbReference>
<keyword evidence="12" id="KW-0479">Metal-binding</keyword>
<protein>
    <recommendedName>
        <fullName evidence="12">Fluoride-specific ion channel FluC</fullName>
    </recommendedName>
</protein>
<comment type="similarity">
    <text evidence="10 12">Belongs to the fluoride channel Fluc/FEX (TC 1.A.43) family.</text>
</comment>
<dbReference type="InterPro" id="IPR003691">
    <property type="entry name" value="FluC"/>
</dbReference>
<dbReference type="Proteomes" id="UP000198611">
    <property type="component" value="Unassembled WGS sequence"/>
</dbReference>
<dbReference type="PANTHER" id="PTHR28259">
    <property type="entry name" value="FLUORIDE EXPORT PROTEIN 1-RELATED"/>
    <property type="match status" value="1"/>
</dbReference>
<keyword evidence="5 12" id="KW-1133">Transmembrane helix</keyword>
<evidence type="ECO:0000256" key="2">
    <source>
        <dbReference type="ARBA" id="ARBA00022475"/>
    </source>
</evidence>
<comment type="activity regulation">
    <text evidence="12">Na(+) is not transported, but it plays an essential structural role and its presence is essential for fluoride channel function.</text>
</comment>
<dbReference type="EMBL" id="FOMJ01000001">
    <property type="protein sequence ID" value="SFD02703.1"/>
    <property type="molecule type" value="Genomic_DNA"/>
</dbReference>
<dbReference type="GO" id="GO:0046872">
    <property type="term" value="F:metal ion binding"/>
    <property type="evidence" value="ECO:0007669"/>
    <property type="project" value="UniProtKB-KW"/>
</dbReference>
<dbReference type="NCBIfam" id="TIGR00494">
    <property type="entry name" value="crcB"/>
    <property type="match status" value="1"/>
</dbReference>